<keyword evidence="2" id="KW-0479">Metal-binding</keyword>
<dbReference type="InterPro" id="IPR012292">
    <property type="entry name" value="Globin/Proto"/>
</dbReference>
<sequence length="430" mass="48579">MFLISKIVRGRRLLHELEVEDARRESEDGAQLANATAKVSGALSRQQQRVGAKNATVSGISVPSTSGTELSPQATSSPNAPNRSKRKAQRQKTDSSLPDDEGIKMKIDGRPALFMRRTSSMPSVNDVLKAGNIFYNYDRKLNKMQKRSLRFTWQRLQTRNGGKKVESVFEEVYEKLLKQQPILRDMFTTRTFLSAMSKNDVATLRDHARITVKMIDHAIKSFDANLRQRNEFSELEPRYIGRAHGKLRPYGFIGNFWELLGETIIDVVLAQEAVRDLPGAGQAWVLFTACLVDQLRVGFDESRNFTDDLLERKSSVVYNENSNNDSLDSTDSNILEYIPECKPLNLTYENTSYVPPIQCPAAAVAPSYRRRSRNDDVCADHHLWHEEKSTNPHLCRACSKDIPGQRRSSKIGKNAELDDLALATLPDSYL</sequence>
<organism evidence="5 6">
    <name type="scientific">Syphacia muris</name>
    <dbReference type="NCBI Taxonomy" id="451379"/>
    <lineage>
        <taxon>Eukaryota</taxon>
        <taxon>Metazoa</taxon>
        <taxon>Ecdysozoa</taxon>
        <taxon>Nematoda</taxon>
        <taxon>Chromadorea</taxon>
        <taxon>Rhabditida</taxon>
        <taxon>Spirurina</taxon>
        <taxon>Oxyuridomorpha</taxon>
        <taxon>Oxyuroidea</taxon>
        <taxon>Oxyuridae</taxon>
        <taxon>Syphacia</taxon>
    </lineage>
</organism>
<dbReference type="STRING" id="451379.A0A0N5AN65"/>
<keyword evidence="5" id="KW-1185">Reference proteome</keyword>
<dbReference type="GO" id="GO:0019825">
    <property type="term" value="F:oxygen binding"/>
    <property type="evidence" value="ECO:0007669"/>
    <property type="project" value="InterPro"/>
</dbReference>
<accession>A0A0N5AN65</accession>
<evidence type="ECO:0000313" key="5">
    <source>
        <dbReference type="Proteomes" id="UP000046393"/>
    </source>
</evidence>
<dbReference type="WBParaSite" id="SMUV_0000604201-mRNA-1">
    <property type="protein sequence ID" value="SMUV_0000604201-mRNA-1"/>
    <property type="gene ID" value="SMUV_0000604201"/>
</dbReference>
<dbReference type="InterPro" id="IPR044399">
    <property type="entry name" value="Mb-like_M"/>
</dbReference>
<proteinExistence type="predicted"/>
<dbReference type="Gene3D" id="1.10.490.10">
    <property type="entry name" value="Globins"/>
    <property type="match status" value="1"/>
</dbReference>
<feature type="region of interest" description="Disordered" evidence="4">
    <location>
        <begin position="38"/>
        <end position="103"/>
    </location>
</feature>
<evidence type="ECO:0000256" key="4">
    <source>
        <dbReference type="SAM" id="MobiDB-lite"/>
    </source>
</evidence>
<dbReference type="GO" id="GO:0046872">
    <property type="term" value="F:metal ion binding"/>
    <property type="evidence" value="ECO:0007669"/>
    <property type="project" value="UniProtKB-KW"/>
</dbReference>
<dbReference type="InterPro" id="IPR050532">
    <property type="entry name" value="Globin-like_OT"/>
</dbReference>
<dbReference type="InterPro" id="IPR009050">
    <property type="entry name" value="Globin-like_sf"/>
</dbReference>
<evidence type="ECO:0000256" key="3">
    <source>
        <dbReference type="ARBA" id="ARBA00023004"/>
    </source>
</evidence>
<evidence type="ECO:0000313" key="6">
    <source>
        <dbReference type="WBParaSite" id="SMUV_0000604201-mRNA-1"/>
    </source>
</evidence>
<keyword evidence="3" id="KW-0408">Iron</keyword>
<dbReference type="GO" id="GO:0020037">
    <property type="term" value="F:heme binding"/>
    <property type="evidence" value="ECO:0007669"/>
    <property type="project" value="InterPro"/>
</dbReference>
<dbReference type="PANTHER" id="PTHR46458">
    <property type="entry name" value="BLR2807 PROTEIN"/>
    <property type="match status" value="1"/>
</dbReference>
<dbReference type="CDD" id="cd01040">
    <property type="entry name" value="Mb-like"/>
    <property type="match status" value="1"/>
</dbReference>
<protein>
    <submittedName>
        <fullName evidence="6">GLOBIN domain-containing protein</fullName>
    </submittedName>
</protein>
<dbReference type="SUPFAM" id="SSF46458">
    <property type="entry name" value="Globin-like"/>
    <property type="match status" value="1"/>
</dbReference>
<evidence type="ECO:0000256" key="2">
    <source>
        <dbReference type="ARBA" id="ARBA00022723"/>
    </source>
</evidence>
<dbReference type="Proteomes" id="UP000046393">
    <property type="component" value="Unplaced"/>
</dbReference>
<name>A0A0N5AN65_9BILA</name>
<keyword evidence="1" id="KW-0349">Heme</keyword>
<dbReference type="AlphaFoldDB" id="A0A0N5AN65"/>
<feature type="compositionally biased region" description="Polar residues" evidence="4">
    <location>
        <begin position="43"/>
        <end position="82"/>
    </location>
</feature>
<reference evidence="6" key="1">
    <citation type="submission" date="2017-02" db="UniProtKB">
        <authorList>
            <consortium name="WormBaseParasite"/>
        </authorList>
    </citation>
    <scope>IDENTIFICATION</scope>
</reference>
<evidence type="ECO:0000256" key="1">
    <source>
        <dbReference type="ARBA" id="ARBA00022617"/>
    </source>
</evidence>
<dbReference type="PANTHER" id="PTHR46458:SF18">
    <property type="entry name" value="GLOBIN DOMAIN-CONTAINING PROTEIN"/>
    <property type="match status" value="1"/>
</dbReference>